<sequence length="150" mass="17274">MSVSSEVTRYRVENYRRYHAFDQEKYFQPNDAQAQEHEGNIPAKSHKLCLTTFDDALFLAPLVDYIQKVLDVGTGTGLWAEAFAEEFPSAQVLGTDLSPIQTSWPVVNYKFEIDDAEQDWTFSENSFDYIHIRGLLGCVQNWAKLYAQCY</sequence>
<dbReference type="Proteomes" id="UP000027920">
    <property type="component" value="Unassembled WGS sequence"/>
</dbReference>
<dbReference type="PANTHER" id="PTHR43591:SF10">
    <property type="entry name" value="ABC TRANSMEMBRANE TYPE-1 DOMAIN-CONTAINING PROTEIN-RELATED"/>
    <property type="match status" value="1"/>
</dbReference>
<dbReference type="HOGENOM" id="CLU_010595_11_2_1"/>
<protein>
    <recommendedName>
        <fullName evidence="3">Methyltransferase domain-containing protein</fullName>
    </recommendedName>
</protein>
<dbReference type="SUPFAM" id="SSF53335">
    <property type="entry name" value="S-adenosyl-L-methionine-dependent methyltransferases"/>
    <property type="match status" value="1"/>
</dbReference>
<organism evidence="1 2">
    <name type="scientific">Exophiala aquamarina CBS 119918</name>
    <dbReference type="NCBI Taxonomy" id="1182545"/>
    <lineage>
        <taxon>Eukaryota</taxon>
        <taxon>Fungi</taxon>
        <taxon>Dikarya</taxon>
        <taxon>Ascomycota</taxon>
        <taxon>Pezizomycotina</taxon>
        <taxon>Eurotiomycetes</taxon>
        <taxon>Chaetothyriomycetidae</taxon>
        <taxon>Chaetothyriales</taxon>
        <taxon>Herpotrichiellaceae</taxon>
        <taxon>Exophiala</taxon>
    </lineage>
</organism>
<dbReference type="OrthoDB" id="2013972at2759"/>
<dbReference type="STRING" id="1182545.A0A072PJT3"/>
<evidence type="ECO:0008006" key="3">
    <source>
        <dbReference type="Google" id="ProtNLM"/>
    </source>
</evidence>
<dbReference type="EMBL" id="AMGV01000003">
    <property type="protein sequence ID" value="KEF59583.1"/>
    <property type="molecule type" value="Genomic_DNA"/>
</dbReference>
<dbReference type="AlphaFoldDB" id="A0A072PJT3"/>
<proteinExistence type="predicted"/>
<dbReference type="GeneID" id="25279360"/>
<dbReference type="CDD" id="cd02440">
    <property type="entry name" value="AdoMet_MTases"/>
    <property type="match status" value="1"/>
</dbReference>
<reference evidence="1 2" key="1">
    <citation type="submission" date="2013-03" db="EMBL/GenBank/DDBJ databases">
        <title>The Genome Sequence of Exophiala aquamarina CBS 119918.</title>
        <authorList>
            <consortium name="The Broad Institute Genomics Platform"/>
            <person name="Cuomo C."/>
            <person name="de Hoog S."/>
            <person name="Gorbushina A."/>
            <person name="Walker B."/>
            <person name="Young S.K."/>
            <person name="Zeng Q."/>
            <person name="Gargeya S."/>
            <person name="Fitzgerald M."/>
            <person name="Haas B."/>
            <person name="Abouelleil A."/>
            <person name="Allen A.W."/>
            <person name="Alvarado L."/>
            <person name="Arachchi H.M."/>
            <person name="Berlin A.M."/>
            <person name="Chapman S.B."/>
            <person name="Gainer-Dewar J."/>
            <person name="Goldberg J."/>
            <person name="Griggs A."/>
            <person name="Gujja S."/>
            <person name="Hansen M."/>
            <person name="Howarth C."/>
            <person name="Imamovic A."/>
            <person name="Ireland A."/>
            <person name="Larimer J."/>
            <person name="McCowan C."/>
            <person name="Murphy C."/>
            <person name="Pearson M."/>
            <person name="Poon T.W."/>
            <person name="Priest M."/>
            <person name="Roberts A."/>
            <person name="Saif S."/>
            <person name="Shea T."/>
            <person name="Sisk P."/>
            <person name="Sykes S."/>
            <person name="Wortman J."/>
            <person name="Nusbaum C."/>
            <person name="Birren B."/>
        </authorList>
    </citation>
    <scope>NUCLEOTIDE SEQUENCE [LARGE SCALE GENOMIC DNA]</scope>
    <source>
        <strain evidence="1 2">CBS 119918</strain>
    </source>
</reference>
<dbReference type="InterPro" id="IPR029063">
    <property type="entry name" value="SAM-dependent_MTases_sf"/>
</dbReference>
<dbReference type="RefSeq" id="XP_013262173.1">
    <property type="nucleotide sequence ID" value="XM_013406719.1"/>
</dbReference>
<dbReference type="GO" id="GO:0008168">
    <property type="term" value="F:methyltransferase activity"/>
    <property type="evidence" value="ECO:0007669"/>
    <property type="project" value="TreeGrafter"/>
</dbReference>
<dbReference type="Pfam" id="PF13489">
    <property type="entry name" value="Methyltransf_23"/>
    <property type="match status" value="1"/>
</dbReference>
<name>A0A072PJT3_9EURO</name>
<evidence type="ECO:0000313" key="1">
    <source>
        <dbReference type="EMBL" id="KEF59583.1"/>
    </source>
</evidence>
<comment type="caution">
    <text evidence="1">The sequence shown here is derived from an EMBL/GenBank/DDBJ whole genome shotgun (WGS) entry which is preliminary data.</text>
</comment>
<dbReference type="VEuPathDB" id="FungiDB:A1O9_04428"/>
<keyword evidence="2" id="KW-1185">Reference proteome</keyword>
<dbReference type="PANTHER" id="PTHR43591">
    <property type="entry name" value="METHYLTRANSFERASE"/>
    <property type="match status" value="1"/>
</dbReference>
<dbReference type="Gene3D" id="3.40.50.150">
    <property type="entry name" value="Vaccinia Virus protein VP39"/>
    <property type="match status" value="1"/>
</dbReference>
<evidence type="ECO:0000313" key="2">
    <source>
        <dbReference type="Proteomes" id="UP000027920"/>
    </source>
</evidence>
<gene>
    <name evidence="1" type="ORF">A1O9_04428</name>
</gene>
<accession>A0A072PJT3</accession>